<name>A0A9D7F9Y4_9RHOO</name>
<keyword evidence="1" id="KW-0812">Transmembrane</keyword>
<keyword evidence="1" id="KW-0472">Membrane</keyword>
<proteinExistence type="predicted"/>
<organism evidence="3 4">
    <name type="scientific">Candidatus Propionivibrio dominans</name>
    <dbReference type="NCBI Taxonomy" id="2954373"/>
    <lineage>
        <taxon>Bacteria</taxon>
        <taxon>Pseudomonadati</taxon>
        <taxon>Pseudomonadota</taxon>
        <taxon>Betaproteobacteria</taxon>
        <taxon>Rhodocyclales</taxon>
        <taxon>Rhodocyclaceae</taxon>
        <taxon>Propionivibrio</taxon>
    </lineage>
</organism>
<comment type="caution">
    <text evidence="3">The sequence shown here is derived from an EMBL/GenBank/DDBJ whole genome shotgun (WGS) entry which is preliminary data.</text>
</comment>
<dbReference type="NCBIfam" id="TIGR03647">
    <property type="entry name" value="Na_symport_sm"/>
    <property type="match status" value="1"/>
</dbReference>
<feature type="domain" description="Sodium symporter small subunit" evidence="2">
    <location>
        <begin position="7"/>
        <end position="83"/>
    </location>
</feature>
<dbReference type="Pfam" id="PF13937">
    <property type="entry name" value="DUF4212"/>
    <property type="match status" value="1"/>
</dbReference>
<dbReference type="InterPro" id="IPR019886">
    <property type="entry name" value="Na_symporter_ssu"/>
</dbReference>
<gene>
    <name evidence="3" type="ORF">IPJ48_01225</name>
</gene>
<dbReference type="EMBL" id="JADJNC010000003">
    <property type="protein sequence ID" value="MBK7421812.1"/>
    <property type="molecule type" value="Genomic_DNA"/>
</dbReference>
<evidence type="ECO:0000313" key="3">
    <source>
        <dbReference type="EMBL" id="MBK7421812.1"/>
    </source>
</evidence>
<protein>
    <submittedName>
        <fullName evidence="3">DUF4212 domain-containing protein</fullName>
    </submittedName>
</protein>
<keyword evidence="1" id="KW-1133">Transmembrane helix</keyword>
<dbReference type="Proteomes" id="UP000886602">
    <property type="component" value="Unassembled WGS sequence"/>
</dbReference>
<evidence type="ECO:0000259" key="2">
    <source>
        <dbReference type="Pfam" id="PF13937"/>
    </source>
</evidence>
<sequence>MQLTKRQKEYWQRTIRFTAILLSVWFVVTFVVSYYARELSGIRIFGFPLGFYMGAQGSLIIYVIIIWFYARYMNALDQEYGVSEGDETDSAN</sequence>
<evidence type="ECO:0000313" key="4">
    <source>
        <dbReference type="Proteomes" id="UP000886602"/>
    </source>
</evidence>
<evidence type="ECO:0000256" key="1">
    <source>
        <dbReference type="SAM" id="Phobius"/>
    </source>
</evidence>
<accession>A0A9D7F9Y4</accession>
<dbReference type="AlphaFoldDB" id="A0A9D7F9Y4"/>
<feature type="transmembrane region" description="Helical" evidence="1">
    <location>
        <begin position="49"/>
        <end position="70"/>
    </location>
</feature>
<reference evidence="3" key="1">
    <citation type="submission" date="2020-10" db="EMBL/GenBank/DDBJ databases">
        <title>Connecting structure to function with the recovery of over 1000 high-quality activated sludge metagenome-assembled genomes encoding full-length rRNA genes using long-read sequencing.</title>
        <authorList>
            <person name="Singleton C.M."/>
            <person name="Petriglieri F."/>
            <person name="Kristensen J.M."/>
            <person name="Kirkegaard R.H."/>
            <person name="Michaelsen T.Y."/>
            <person name="Andersen M.H."/>
            <person name="Karst S.M."/>
            <person name="Dueholm M.S."/>
            <person name="Nielsen P.H."/>
            <person name="Albertsen M."/>
        </authorList>
    </citation>
    <scope>NUCLEOTIDE SEQUENCE</scope>
    <source>
        <strain evidence="3">EsbW_18-Q3-R4-48_MAXAC.044</strain>
    </source>
</reference>
<feature type="transmembrane region" description="Helical" evidence="1">
    <location>
        <begin position="15"/>
        <end position="37"/>
    </location>
</feature>